<reference evidence="1 2" key="1">
    <citation type="submission" date="2024-02" db="EMBL/GenBank/DDBJ databases">
        <title>De novo assembly and annotation of 12 fungi associated with fruit tree decline syndrome in Ontario, Canada.</title>
        <authorList>
            <person name="Sulman M."/>
            <person name="Ellouze W."/>
            <person name="Ilyukhin E."/>
        </authorList>
    </citation>
    <scope>NUCLEOTIDE SEQUENCE [LARGE SCALE GENOMIC DNA]</scope>
    <source>
        <strain evidence="1 2">M97-236</strain>
    </source>
</reference>
<accession>A0ABR3RAB0</accession>
<proteinExistence type="predicted"/>
<protein>
    <submittedName>
        <fullName evidence="1">Uncharacterized protein</fullName>
    </submittedName>
</protein>
<dbReference type="Proteomes" id="UP001521222">
    <property type="component" value="Unassembled WGS sequence"/>
</dbReference>
<evidence type="ECO:0000313" key="2">
    <source>
        <dbReference type="Proteomes" id="UP001521222"/>
    </source>
</evidence>
<comment type="caution">
    <text evidence="1">The sequence shown here is derived from an EMBL/GenBank/DDBJ whole genome shotgun (WGS) entry which is preliminary data.</text>
</comment>
<sequence length="424" mass="46446">MKKLEHATIAFLADRRDGECFCLNDTITGLLLPGEQFILPASTAVDLARGELGTSSNVVDYIDEFMHAQMSLEDTPNIPLLDAAFETIGVSKMQYTSFDDVLGPNHLPQSLSTNERAASGLPSEFLYGAYDDPVDLTDDLNPQLDPLNGFDDDKAEDKDSHLCAETYSSDMPLDASEAFSFSQASSATTHFDAHTANKVRYAAFNFILQMDAEGRHFISGRRGQKGWDEVDVAEEHNKVESSEDVPAGAYKRTAVVVLEVDEVVGAGEELAGLGEWHAASNEEAAIDSDEDTDNDEEGIVDLHDFYLEYVESSRSSTTRSNQHGRLKVVTELPTIPEETDLSSAASSLSMDFANHLGFVKTLSARRESFLDDEEEELATLQSNPLRAADIMDAMWHEATMDSSRNDLSCSHTADAISTLFANDV</sequence>
<evidence type="ECO:0000313" key="1">
    <source>
        <dbReference type="EMBL" id="KAL1601376.1"/>
    </source>
</evidence>
<organism evidence="1 2">
    <name type="scientific">Nothophoma quercina</name>
    <dbReference type="NCBI Taxonomy" id="749835"/>
    <lineage>
        <taxon>Eukaryota</taxon>
        <taxon>Fungi</taxon>
        <taxon>Dikarya</taxon>
        <taxon>Ascomycota</taxon>
        <taxon>Pezizomycotina</taxon>
        <taxon>Dothideomycetes</taxon>
        <taxon>Pleosporomycetidae</taxon>
        <taxon>Pleosporales</taxon>
        <taxon>Pleosporineae</taxon>
        <taxon>Didymellaceae</taxon>
        <taxon>Nothophoma</taxon>
    </lineage>
</organism>
<keyword evidence="2" id="KW-1185">Reference proteome</keyword>
<name>A0ABR3RAB0_9PLEO</name>
<dbReference type="EMBL" id="JAKIXB020000016">
    <property type="protein sequence ID" value="KAL1601376.1"/>
    <property type="molecule type" value="Genomic_DNA"/>
</dbReference>
<gene>
    <name evidence="1" type="ORF">SLS59_005530</name>
</gene>